<dbReference type="Pfam" id="PF03863">
    <property type="entry name" value="Phage_mat-A"/>
    <property type="match status" value="1"/>
</dbReference>
<organism evidence="8 9">
    <name type="scientific">ssRNA phage SRR7976325_1</name>
    <dbReference type="NCBI Taxonomy" id="2786696"/>
    <lineage>
        <taxon>Viruses</taxon>
        <taxon>Riboviria</taxon>
        <taxon>Orthornavirae</taxon>
        <taxon>Lenarviricota</taxon>
        <taxon>Leviviricetes</taxon>
        <taxon>Norzivirales</taxon>
        <taxon>Atkinsviridae</taxon>
        <taxon>Alvostovirus</taxon>
        <taxon>Alvostovirus lutivicinum</taxon>
        <taxon>Qeihnovirus lutivicinum</taxon>
    </lineage>
</organism>
<dbReference type="EMBL" id="BK014203">
    <property type="protein sequence ID" value="DAD52777.1"/>
    <property type="molecule type" value="Genomic_RNA"/>
</dbReference>
<dbReference type="InterPro" id="IPR005563">
    <property type="entry name" value="A_protein"/>
</dbReference>
<sequence length="402" mass="45487">MTSKSIDHFYTFKRKVVDFRGSVTEAEKVRQNFPSTQTGNPVPGWVEKIKHQQDASSDYDLTKYKVSVGSYKASYRCSVGTETVDDTFYPNVPSTWPEPEPLSSKVYNTALGNFLSNAHDAVAPFKGLTFLGELKESLKMIRHPATALRNGIASYLNSVRHRKRHFRGDMRNFSRTLSGTWLEYAYGWKPLLSDIESACNAYAQHEADVQYIRSYGQANGQTNSKGNLQTIYFANYGSYQRILAYTGTQKVVFKGVVRVKPEVQVSAARNVVRLSGFGIEEFIPTAWELIPYSFVVDYFTNIGTILNSATPLFYDWVWWSCASTRSMRSEWTLLSGTKSPWTWAWNESIVPGSVEKVYYSRRKPVLSLPVPQLELPGSNWTWANLLALVGQLTLTPYKGKGL</sequence>
<keyword evidence="6" id="KW-1160">Virus entry into host cell</keyword>
<evidence type="ECO:0000256" key="7">
    <source>
        <dbReference type="ARBA" id="ARBA00035110"/>
    </source>
</evidence>
<evidence type="ECO:0000256" key="1">
    <source>
        <dbReference type="ARBA" id="ARBA00004328"/>
    </source>
</evidence>
<keyword evidence="9" id="KW-1185">Reference proteome</keyword>
<dbReference type="GO" id="GO:0044423">
    <property type="term" value="C:virion component"/>
    <property type="evidence" value="ECO:0007669"/>
    <property type="project" value="UniProtKB-KW"/>
</dbReference>
<evidence type="ECO:0000313" key="9">
    <source>
        <dbReference type="Proteomes" id="UP000678248"/>
    </source>
</evidence>
<keyword evidence="2" id="KW-0945">Host-virus interaction</keyword>
<keyword evidence="3" id="KW-1161">Viral attachment to host cell</keyword>
<dbReference type="RefSeq" id="YP_010768922.1">
    <property type="nucleotide sequence ID" value="NC_073828.1"/>
</dbReference>
<gene>
    <name evidence="8" type="primary">SRR7976325_1_1</name>
</gene>
<evidence type="ECO:0000256" key="3">
    <source>
        <dbReference type="ARBA" id="ARBA00022804"/>
    </source>
</evidence>
<evidence type="ECO:0000256" key="4">
    <source>
        <dbReference type="ARBA" id="ARBA00022844"/>
    </source>
</evidence>
<comment type="subcellular location">
    <subcellularLocation>
        <location evidence="1">Virion</location>
    </subcellularLocation>
</comment>
<protein>
    <submittedName>
        <fullName evidence="8">Maturation protein</fullName>
    </submittedName>
</protein>
<accession>A0A8S5L514</accession>
<dbReference type="GO" id="GO:0039666">
    <property type="term" value="P:virion attachment to host cell pilus"/>
    <property type="evidence" value="ECO:0007669"/>
    <property type="project" value="UniProtKB-KW"/>
</dbReference>
<evidence type="ECO:0000256" key="6">
    <source>
        <dbReference type="ARBA" id="ARBA00023296"/>
    </source>
</evidence>
<proteinExistence type="inferred from homology"/>
<evidence type="ECO:0000313" key="8">
    <source>
        <dbReference type="EMBL" id="DAD52777.1"/>
    </source>
</evidence>
<dbReference type="Proteomes" id="UP000678248">
    <property type="component" value="Segment"/>
</dbReference>
<dbReference type="KEGG" id="vg:80397153"/>
<name>A0A8S5L514_9VIRU</name>
<evidence type="ECO:0000256" key="2">
    <source>
        <dbReference type="ARBA" id="ARBA00022581"/>
    </source>
</evidence>
<evidence type="ECO:0000256" key="5">
    <source>
        <dbReference type="ARBA" id="ARBA00023104"/>
    </source>
</evidence>
<comment type="similarity">
    <text evidence="7">Belongs to the Leviviricetes maturation protein family.</text>
</comment>
<keyword evidence="5" id="KW-1175">Viral attachment to host cell pilus</keyword>
<dbReference type="GeneID" id="80397153"/>
<keyword evidence="4" id="KW-0946">Virion</keyword>
<reference evidence="8" key="1">
    <citation type="submission" date="2020-09" db="EMBL/GenBank/DDBJ databases">
        <title>Leviviricetes taxonomy.</title>
        <authorList>
            <person name="Stockdale S.R."/>
            <person name="Callanan J."/>
            <person name="Adriaenssens E.M."/>
            <person name="Kuhn J.H."/>
            <person name="Rumnieks J."/>
            <person name="Shkoporov A."/>
            <person name="Draper L.A."/>
            <person name="Ross P."/>
            <person name="Hill C."/>
        </authorList>
    </citation>
    <scope>NUCLEOTIDE SEQUENCE</scope>
</reference>